<evidence type="ECO:0000313" key="3">
    <source>
        <dbReference type="EMBL" id="GMJ10039.1"/>
    </source>
</evidence>
<keyword evidence="2" id="KW-1133">Transmembrane helix</keyword>
<proteinExistence type="predicted"/>
<evidence type="ECO:0008006" key="5">
    <source>
        <dbReference type="Google" id="ProtNLM"/>
    </source>
</evidence>
<name>A0A9W7JAV2_HIBTR</name>
<dbReference type="AlphaFoldDB" id="A0A9W7JAV2"/>
<dbReference type="PANTHER" id="PTHR46631">
    <property type="entry name" value="60S RIBOSOMAL PROTEIN L18A-LIKE"/>
    <property type="match status" value="1"/>
</dbReference>
<evidence type="ECO:0000256" key="2">
    <source>
        <dbReference type="SAM" id="Phobius"/>
    </source>
</evidence>
<keyword evidence="4" id="KW-1185">Reference proteome</keyword>
<keyword evidence="2" id="KW-0472">Membrane</keyword>
<feature type="transmembrane region" description="Helical" evidence="2">
    <location>
        <begin position="127"/>
        <end position="148"/>
    </location>
</feature>
<keyword evidence="2" id="KW-0812">Transmembrane</keyword>
<reference evidence="3" key="1">
    <citation type="submission" date="2023-05" db="EMBL/GenBank/DDBJ databases">
        <title>Genome and transcriptome analyses reveal genes involved in the formation of fine ridges on petal epidermal cells in Hibiscus trionum.</title>
        <authorList>
            <person name="Koshimizu S."/>
            <person name="Masuda S."/>
            <person name="Ishii T."/>
            <person name="Shirasu K."/>
            <person name="Hoshino A."/>
            <person name="Arita M."/>
        </authorList>
    </citation>
    <scope>NUCLEOTIDE SEQUENCE</scope>
    <source>
        <strain evidence="3">Hamamatsu line</strain>
    </source>
</reference>
<protein>
    <recommendedName>
        <fullName evidence="5">60S ribosomal protein L18a-like protein</fullName>
    </recommendedName>
</protein>
<dbReference type="OrthoDB" id="1304551at2759"/>
<dbReference type="EMBL" id="BSYR01000056">
    <property type="protein sequence ID" value="GMJ10039.1"/>
    <property type="molecule type" value="Genomic_DNA"/>
</dbReference>
<evidence type="ECO:0000313" key="4">
    <source>
        <dbReference type="Proteomes" id="UP001165190"/>
    </source>
</evidence>
<gene>
    <name evidence="3" type="ORF">HRI_004673100</name>
</gene>
<organism evidence="3 4">
    <name type="scientific">Hibiscus trionum</name>
    <name type="common">Flower of an hour</name>
    <dbReference type="NCBI Taxonomy" id="183268"/>
    <lineage>
        <taxon>Eukaryota</taxon>
        <taxon>Viridiplantae</taxon>
        <taxon>Streptophyta</taxon>
        <taxon>Embryophyta</taxon>
        <taxon>Tracheophyta</taxon>
        <taxon>Spermatophyta</taxon>
        <taxon>Magnoliopsida</taxon>
        <taxon>eudicotyledons</taxon>
        <taxon>Gunneridae</taxon>
        <taxon>Pentapetalae</taxon>
        <taxon>rosids</taxon>
        <taxon>malvids</taxon>
        <taxon>Malvales</taxon>
        <taxon>Malvaceae</taxon>
        <taxon>Malvoideae</taxon>
        <taxon>Hibiscus</taxon>
    </lineage>
</organism>
<dbReference type="PANTHER" id="PTHR46631:SF21">
    <property type="entry name" value="60S RIBOSOMAL PROTEIN L18A-LIKE PROTEIN"/>
    <property type="match status" value="1"/>
</dbReference>
<feature type="transmembrane region" description="Helical" evidence="2">
    <location>
        <begin position="92"/>
        <end position="115"/>
    </location>
</feature>
<dbReference type="InterPro" id="IPR044804">
    <property type="entry name" value="Ribosomal_eL20z-like"/>
</dbReference>
<evidence type="ECO:0000256" key="1">
    <source>
        <dbReference type="SAM" id="MobiDB-lite"/>
    </source>
</evidence>
<sequence>MNDEGRNRGSTGDQQQQNQYGTFQGVANYPPPRPPRPQQHRGSMGLPQPSPPPSSVPSPQYYPQGYQTLLSGYAIADGTSERDDLPCCGIGVGWFLFIIGFFLGAFPWYIGLIVLACSRIDYREKPGYIACSIGAFLATIALFVGIITKVD</sequence>
<feature type="region of interest" description="Disordered" evidence="1">
    <location>
        <begin position="1"/>
        <end position="61"/>
    </location>
</feature>
<accession>A0A9W7JAV2</accession>
<comment type="caution">
    <text evidence="3">The sequence shown here is derived from an EMBL/GenBank/DDBJ whole genome shotgun (WGS) entry which is preliminary data.</text>
</comment>
<feature type="compositionally biased region" description="Low complexity" evidence="1">
    <location>
        <begin position="9"/>
        <end position="25"/>
    </location>
</feature>
<dbReference type="Proteomes" id="UP001165190">
    <property type="component" value="Unassembled WGS sequence"/>
</dbReference>